<dbReference type="Proteomes" id="UP001142810">
    <property type="component" value="Unassembled WGS sequence"/>
</dbReference>
<feature type="signal peptide" evidence="1">
    <location>
        <begin position="1"/>
        <end position="21"/>
    </location>
</feature>
<keyword evidence="3" id="KW-1185">Reference proteome</keyword>
<comment type="caution">
    <text evidence="2">The sequence shown here is derived from an EMBL/GenBank/DDBJ whole genome shotgun (WGS) entry which is preliminary data.</text>
</comment>
<dbReference type="InterPro" id="IPR013783">
    <property type="entry name" value="Ig-like_fold"/>
</dbReference>
<feature type="chain" id="PRO_5046742677" evidence="1">
    <location>
        <begin position="22"/>
        <end position="177"/>
    </location>
</feature>
<name>A0ABT3P3Z5_9ALTE</name>
<evidence type="ECO:0000313" key="3">
    <source>
        <dbReference type="Proteomes" id="UP001142810"/>
    </source>
</evidence>
<evidence type="ECO:0000256" key="1">
    <source>
        <dbReference type="SAM" id="SignalP"/>
    </source>
</evidence>
<protein>
    <submittedName>
        <fullName evidence="2">DUF4124 domain-containing protein</fullName>
    </submittedName>
</protein>
<organism evidence="2 3">
    <name type="scientific">Alteromonas aquimaris</name>
    <dbReference type="NCBI Taxonomy" id="2998417"/>
    <lineage>
        <taxon>Bacteria</taxon>
        <taxon>Pseudomonadati</taxon>
        <taxon>Pseudomonadota</taxon>
        <taxon>Gammaproteobacteria</taxon>
        <taxon>Alteromonadales</taxon>
        <taxon>Alteromonadaceae</taxon>
        <taxon>Alteromonas/Salinimonas group</taxon>
        <taxon>Alteromonas</taxon>
    </lineage>
</organism>
<reference evidence="2" key="1">
    <citation type="submission" date="2022-11" db="EMBL/GenBank/DDBJ databases">
        <title>Alteromonas sp. nov., isolated from sea water of the Qingdao.</title>
        <authorList>
            <person name="Wang Q."/>
        </authorList>
    </citation>
    <scope>NUCLEOTIDE SEQUENCE</scope>
    <source>
        <strain evidence="2">ASW11-7</strain>
    </source>
</reference>
<keyword evidence="1" id="KW-0732">Signal</keyword>
<evidence type="ECO:0000313" key="2">
    <source>
        <dbReference type="EMBL" id="MCW8107485.1"/>
    </source>
</evidence>
<dbReference type="Gene3D" id="2.60.40.10">
    <property type="entry name" value="Immunoglobulins"/>
    <property type="match status" value="1"/>
</dbReference>
<dbReference type="RefSeq" id="WP_265616194.1">
    <property type="nucleotide sequence ID" value="NZ_JAPFRD010000005.1"/>
</dbReference>
<gene>
    <name evidence="2" type="ORF">OPS25_03075</name>
</gene>
<proteinExistence type="predicted"/>
<accession>A0ABT3P3Z5</accession>
<dbReference type="EMBL" id="JAPFRD010000005">
    <property type="protein sequence ID" value="MCW8107485.1"/>
    <property type="molecule type" value="Genomic_DNA"/>
</dbReference>
<sequence length="177" mass="19257">MRSPISWMLMALLFVLSSAIADPVYRVVQEDGTLLYTSEPQPGAVEVMLDGTTKNAVPPLSSQTATRVKPLPATKAQPDVQISILSPAPEATIRDNQGNIVIKAQATANARGQYQLWLDGEAVKTNQTGIFALQNVDRGAHDYQVRFIDNKGKTLASSPQQTLYLHQASALINTNRQ</sequence>